<organism evidence="2">
    <name type="scientific">uncultured Solirubrobacteraceae bacterium</name>
    <dbReference type="NCBI Taxonomy" id="1162706"/>
    <lineage>
        <taxon>Bacteria</taxon>
        <taxon>Bacillati</taxon>
        <taxon>Actinomycetota</taxon>
        <taxon>Thermoleophilia</taxon>
        <taxon>Solirubrobacterales</taxon>
        <taxon>Solirubrobacteraceae</taxon>
        <taxon>environmental samples</taxon>
    </lineage>
</organism>
<dbReference type="PANTHER" id="PTHR43798:SF33">
    <property type="entry name" value="HYDROLASE, PUTATIVE (AFU_ORTHOLOGUE AFUA_2G14860)-RELATED"/>
    <property type="match status" value="1"/>
</dbReference>
<dbReference type="GO" id="GO:0016020">
    <property type="term" value="C:membrane"/>
    <property type="evidence" value="ECO:0007669"/>
    <property type="project" value="TreeGrafter"/>
</dbReference>
<dbReference type="InterPro" id="IPR050266">
    <property type="entry name" value="AB_hydrolase_sf"/>
</dbReference>
<accession>A0A6J4S5B6</accession>
<dbReference type="AlphaFoldDB" id="A0A6J4S5B6"/>
<dbReference type="InterPro" id="IPR029058">
    <property type="entry name" value="AB_hydrolase_fold"/>
</dbReference>
<dbReference type="SUPFAM" id="SSF53474">
    <property type="entry name" value="alpha/beta-Hydrolases"/>
    <property type="match status" value="1"/>
</dbReference>
<dbReference type="PANTHER" id="PTHR43798">
    <property type="entry name" value="MONOACYLGLYCEROL LIPASE"/>
    <property type="match status" value="1"/>
</dbReference>
<feature type="domain" description="AB hydrolase-1" evidence="1">
    <location>
        <begin position="30"/>
        <end position="252"/>
    </location>
</feature>
<name>A0A6J4S5B6_9ACTN</name>
<dbReference type="Gene3D" id="3.40.50.1820">
    <property type="entry name" value="alpha/beta hydrolase"/>
    <property type="match status" value="1"/>
</dbReference>
<evidence type="ECO:0000313" key="2">
    <source>
        <dbReference type="EMBL" id="CAA9483190.1"/>
    </source>
</evidence>
<dbReference type="PRINTS" id="PR00111">
    <property type="entry name" value="ABHYDROLASE"/>
</dbReference>
<protein>
    <recommendedName>
        <fullName evidence="1">AB hydrolase-1 domain-containing protein</fullName>
    </recommendedName>
</protein>
<dbReference type="Pfam" id="PF12697">
    <property type="entry name" value="Abhydrolase_6"/>
    <property type="match status" value="1"/>
</dbReference>
<proteinExistence type="predicted"/>
<sequence length="260" mass="28580">MEETIIEVPGWHDVPWPVFVRRAEGEGTPILWMHGSPTSSDDWVPFLECVGGIAPDLPGYGRSSKRGDGDFTLGGFGRFPGLLLDALGIDRVRLVVHDWGGAALTWAAANPDRIERLVVIDAVPLLPGYRWHKWARIWRTRFAGEMSVGFMTPFVLRRALPGAIGASAADHFDVGTQRAMLRLYRSAPPEYLADAGRDLATLRDVPSTVIWGGDDPYLPVEFAHRYGEVLDAEVTVLDGLGHWPWVDDPAAFETIVAAVA</sequence>
<dbReference type="InterPro" id="IPR000073">
    <property type="entry name" value="AB_hydrolase_1"/>
</dbReference>
<dbReference type="EMBL" id="CADCVT010000087">
    <property type="protein sequence ID" value="CAA9483190.1"/>
    <property type="molecule type" value="Genomic_DNA"/>
</dbReference>
<gene>
    <name evidence="2" type="ORF">AVDCRST_MAG85-802</name>
</gene>
<dbReference type="GO" id="GO:0003824">
    <property type="term" value="F:catalytic activity"/>
    <property type="evidence" value="ECO:0007669"/>
    <property type="project" value="UniProtKB-ARBA"/>
</dbReference>
<reference evidence="2" key="1">
    <citation type="submission" date="2020-02" db="EMBL/GenBank/DDBJ databases">
        <authorList>
            <person name="Meier V. D."/>
        </authorList>
    </citation>
    <scope>NUCLEOTIDE SEQUENCE</scope>
    <source>
        <strain evidence="2">AVDCRST_MAG85</strain>
    </source>
</reference>
<evidence type="ECO:0000259" key="1">
    <source>
        <dbReference type="Pfam" id="PF12697"/>
    </source>
</evidence>